<keyword evidence="2" id="KW-1185">Reference proteome</keyword>
<dbReference type="AlphaFoldDB" id="A0A6G0U2X9"/>
<comment type="caution">
    <text evidence="1">The sequence shown here is derived from an EMBL/GenBank/DDBJ whole genome shotgun (WGS) entry which is preliminary data.</text>
</comment>
<name>A0A6G0U2X9_APHGL</name>
<reference evidence="1 2" key="1">
    <citation type="submission" date="2019-08" db="EMBL/GenBank/DDBJ databases">
        <title>The genome of the soybean aphid Biotype 1, its phylome, world population structure and adaptation to the North American continent.</title>
        <authorList>
            <person name="Giordano R."/>
            <person name="Donthu R.K."/>
            <person name="Hernandez A.G."/>
            <person name="Wright C.L."/>
            <person name="Zimin A.V."/>
        </authorList>
    </citation>
    <scope>NUCLEOTIDE SEQUENCE [LARGE SCALE GENOMIC DNA]</scope>
    <source>
        <tissue evidence="1">Whole aphids</tissue>
    </source>
</reference>
<dbReference type="EMBL" id="VYZN01000008">
    <property type="protein sequence ID" value="KAE9543434.1"/>
    <property type="molecule type" value="Genomic_DNA"/>
</dbReference>
<protein>
    <submittedName>
        <fullName evidence="1">Uncharacterized protein</fullName>
    </submittedName>
</protein>
<evidence type="ECO:0000313" key="2">
    <source>
        <dbReference type="Proteomes" id="UP000475862"/>
    </source>
</evidence>
<dbReference type="Proteomes" id="UP000475862">
    <property type="component" value="Unassembled WGS sequence"/>
</dbReference>
<organism evidence="1 2">
    <name type="scientific">Aphis glycines</name>
    <name type="common">Soybean aphid</name>
    <dbReference type="NCBI Taxonomy" id="307491"/>
    <lineage>
        <taxon>Eukaryota</taxon>
        <taxon>Metazoa</taxon>
        <taxon>Ecdysozoa</taxon>
        <taxon>Arthropoda</taxon>
        <taxon>Hexapoda</taxon>
        <taxon>Insecta</taxon>
        <taxon>Pterygota</taxon>
        <taxon>Neoptera</taxon>
        <taxon>Paraneoptera</taxon>
        <taxon>Hemiptera</taxon>
        <taxon>Sternorrhyncha</taxon>
        <taxon>Aphidomorpha</taxon>
        <taxon>Aphidoidea</taxon>
        <taxon>Aphididae</taxon>
        <taxon>Aphidini</taxon>
        <taxon>Aphis</taxon>
        <taxon>Aphis</taxon>
    </lineage>
</organism>
<evidence type="ECO:0000313" key="1">
    <source>
        <dbReference type="EMBL" id="KAE9543434.1"/>
    </source>
</evidence>
<sequence length="298" mass="35060">MPTTEKFMFSITHDIAPSIIKCWIIITHKNLRFYIASSFFNFCKKVIYVLVSFFLVKQKQQGNPLPYSSTTTSVILGGVKEFIDNFNHFNNCLCKYAYFMLNLVGFHYPPYDFRLKLCLFFFNILTNCKEKNSEINSWIRKVFIIQKKIKRLLSKQMSWNNRQCNNYYTAKRIHFYEIDIRGKRYHIFGEKFTRPNFDQLRLKIIEQHPLQKYLDVSNIAGNPSDKKYFSTNAFVCASRLSTEIPLDVASIFPSIIFLVHYRSIEKTVSVSRYDNICCTTSCSERSLGLSTAKKHNFV</sequence>
<accession>A0A6G0U2X9</accession>
<proteinExistence type="predicted"/>
<gene>
    <name evidence="1" type="ORF">AGLY_002234</name>
</gene>